<dbReference type="InterPro" id="IPR008271">
    <property type="entry name" value="Ser/Thr_kinase_AS"/>
</dbReference>
<dbReference type="SMART" id="SM00220">
    <property type="entry name" value="S_TKc"/>
    <property type="match status" value="1"/>
</dbReference>
<organism evidence="3">
    <name type="scientific">Fonticula alba</name>
    <name type="common">Slime mold</name>
    <dbReference type="NCBI Taxonomy" id="691883"/>
    <lineage>
        <taxon>Eukaryota</taxon>
        <taxon>Rotosphaerida</taxon>
        <taxon>Fonticulaceae</taxon>
        <taxon>Fonticula</taxon>
    </lineage>
</organism>
<reference evidence="3" key="1">
    <citation type="submission" date="2013-04" db="EMBL/GenBank/DDBJ databases">
        <title>The Genome Sequence of Fonticula alba ATCC 38817.</title>
        <authorList>
            <consortium name="The Broad Institute Genomics Platform"/>
            <person name="Russ C."/>
            <person name="Cuomo C."/>
            <person name="Burger G."/>
            <person name="Gray M.W."/>
            <person name="Holland P.W.H."/>
            <person name="King N."/>
            <person name="Lang F.B.F."/>
            <person name="Roger A.J."/>
            <person name="Ruiz-Trillo I."/>
            <person name="Brown M."/>
            <person name="Walker B."/>
            <person name="Young S."/>
            <person name="Zeng Q."/>
            <person name="Gargeya S."/>
            <person name="Fitzgerald M."/>
            <person name="Haas B."/>
            <person name="Abouelleil A."/>
            <person name="Allen A.W."/>
            <person name="Alvarado L."/>
            <person name="Arachchi H.M."/>
            <person name="Berlin A.M."/>
            <person name="Chapman S.B."/>
            <person name="Gainer-Dewar J."/>
            <person name="Goldberg J."/>
            <person name="Griggs A."/>
            <person name="Gujja S."/>
            <person name="Hansen M."/>
            <person name="Howarth C."/>
            <person name="Imamovic A."/>
            <person name="Ireland A."/>
            <person name="Larimer J."/>
            <person name="McCowan C."/>
            <person name="Murphy C."/>
            <person name="Pearson M."/>
            <person name="Poon T.W."/>
            <person name="Priest M."/>
            <person name="Roberts A."/>
            <person name="Saif S."/>
            <person name="Shea T."/>
            <person name="Sisk P."/>
            <person name="Sykes S."/>
            <person name="Wortman J."/>
            <person name="Nusbaum C."/>
            <person name="Birren B."/>
        </authorList>
    </citation>
    <scope>NUCLEOTIDE SEQUENCE [LARGE SCALE GENOMIC DNA]</scope>
    <source>
        <strain evidence="3">ATCC 38817</strain>
    </source>
</reference>
<accession>A0A058ZB00</accession>
<keyword evidence="3" id="KW-0418">Kinase</keyword>
<dbReference type="Gene3D" id="1.10.510.10">
    <property type="entry name" value="Transferase(Phosphotransferase) domain 1"/>
    <property type="match status" value="1"/>
</dbReference>
<keyword evidence="1" id="KW-0472">Membrane</keyword>
<dbReference type="SUPFAM" id="SSF57184">
    <property type="entry name" value="Growth factor receptor domain"/>
    <property type="match status" value="8"/>
</dbReference>
<sequence length="1227" mass="126221">MSCVEACPEGHWSSGGLCTVCGDGCQACSEASKCDRCQEQHFADGNGACRQCGDMCASCSGPQTCDACLPGGYFLSPDAQVASPCVGVCPEGRFADAVSGRCASCPTECGTCVSAVECDSCAPGHGWIPRSAVECSACPEKCDSCARSTACDTCAEGFFVTSTGGCAATCPAGAFADVATGRCAPCDATCSRCEGASACSTCEEPLVFLGAIGQSLCVGVCPAGLFAEAGRCMECHASCDLCTGAANRCQACAPGFRWADGAPGAGGSGMCTACPDGCRACDRDICIDCEEELFLTHQGACVAECPAGTFGDGQSMTCQPCALECDTCAGDGAGRCTACSPGLDAVPAEGPWVTCVPACDPGKYRDPVGQQCVSCDASCLTCNGPSDGDCWQCPANGQVLQDGMCQIECAPGFVPVAGRCLPCHASCRTCSGRRLDECTECREGLQALPADGPTGRCVNACPLGSSQTASGCVACGAHCSSCPDGAAMCSVCARGWLRAGGACIEACPGRSFPFGGQCDQCHESCSTCSKHGPEHCLACEVATRLLYDGQCMVACPVGTFPEAMSCLRCHATCASCTGPRSTECTSCHAGGFLHDNACLSACLAGYYGDAHGACHRCHESCLTCTGPGSKGCTACRDPGLLDRGQCVADCPAGRYSCMGSCAACGEQCARCTAMANGAEPGCRGACDECEPGSVLAFASGQCVDTCPEGEFQQATGVCAPCESPCHTCDGEATRCTSCRDASLWLHVDAGVCASECPERGRAPAELTPGPGRVCLPCPRDCLRCEYAAQGGCLLRPGGAAACPAGVVCTWCDESFLRGADGACVADCPAAGFFADREAAPPACMACHARCEACTGPDAEDCLAGGWSGRRVALALGLGLGLLLLVLLALLVVFLFVRLRRRRGARAKENLDALDDDSTMMNTIVELSLPGSILVNVAQDFAPIGGDPLGAGTQASVFAARVVGPGIGERLGCTGTVAIKQMKVARMRPAQHALFQGEVALMWLLREAPNVVRLYGYSEQPPAIVMECFETDLRELLHSEVPLAEASLLDICQQWASGLEAMHLAGVAHCDLKPGNVFISPGPGAGWRAALRDLGTSRNLNANRMSALVSRAPELNALTARYAGPEVLAAFRHKRSMDPALFLMADVYSAAIMLWECLTRRLPWAGMGFEDIASSVLAGERPAVSFSGPLADLLAMAWDGEPHSRPPVVALRQKLAMACIAASNASSE</sequence>
<gene>
    <name evidence="3" type="ORF">H696_02543</name>
</gene>
<dbReference type="EMBL" id="KB932203">
    <property type="protein sequence ID" value="KCV71600.1"/>
    <property type="molecule type" value="Genomic_DNA"/>
</dbReference>
<dbReference type="Gene3D" id="2.10.220.10">
    <property type="entry name" value="Hormone Receptor, Insulin-like Growth Factor Receptor 1, Chain A, domain 2"/>
    <property type="match status" value="10"/>
</dbReference>
<keyword evidence="4" id="KW-1185">Reference proteome</keyword>
<evidence type="ECO:0000256" key="1">
    <source>
        <dbReference type="SAM" id="Phobius"/>
    </source>
</evidence>
<dbReference type="Proteomes" id="UP000030693">
    <property type="component" value="Unassembled WGS sequence"/>
</dbReference>
<dbReference type="SMART" id="SM00261">
    <property type="entry name" value="FU"/>
    <property type="match status" value="16"/>
</dbReference>
<dbReference type="InterPro" id="IPR053215">
    <property type="entry name" value="TKL_Ser/Thr_kinase"/>
</dbReference>
<feature type="transmembrane region" description="Helical" evidence="1">
    <location>
        <begin position="871"/>
        <end position="896"/>
    </location>
</feature>
<feature type="domain" description="Protein kinase" evidence="2">
    <location>
        <begin position="942"/>
        <end position="1216"/>
    </location>
</feature>
<dbReference type="InterPro" id="IPR009030">
    <property type="entry name" value="Growth_fac_rcpt_cys_sf"/>
</dbReference>
<protein>
    <submittedName>
        <fullName evidence="3">TKL protein kinase</fullName>
    </submittedName>
</protein>
<dbReference type="Pfam" id="PF00069">
    <property type="entry name" value="Pkinase"/>
    <property type="match status" value="1"/>
</dbReference>
<dbReference type="RefSeq" id="XP_009494723.1">
    <property type="nucleotide sequence ID" value="XM_009496448.1"/>
</dbReference>
<keyword evidence="1" id="KW-0812">Transmembrane</keyword>
<evidence type="ECO:0000259" key="2">
    <source>
        <dbReference type="PROSITE" id="PS50011"/>
    </source>
</evidence>
<proteinExistence type="predicted"/>
<dbReference type="SUPFAM" id="SSF56112">
    <property type="entry name" value="Protein kinase-like (PK-like)"/>
    <property type="match status" value="1"/>
</dbReference>
<keyword evidence="3" id="KW-0808">Transferase</keyword>
<evidence type="ECO:0000313" key="4">
    <source>
        <dbReference type="Proteomes" id="UP000030693"/>
    </source>
</evidence>
<dbReference type="GeneID" id="20527268"/>
<dbReference type="AlphaFoldDB" id="A0A058ZB00"/>
<name>A0A058ZB00_FONAL</name>
<dbReference type="GO" id="GO:0004672">
    <property type="term" value="F:protein kinase activity"/>
    <property type="evidence" value="ECO:0007669"/>
    <property type="project" value="InterPro"/>
</dbReference>
<dbReference type="GO" id="GO:0005524">
    <property type="term" value="F:ATP binding"/>
    <property type="evidence" value="ECO:0007669"/>
    <property type="project" value="InterPro"/>
</dbReference>
<dbReference type="CDD" id="cd00064">
    <property type="entry name" value="FU"/>
    <property type="match status" value="5"/>
</dbReference>
<keyword evidence="1" id="KW-1133">Transmembrane helix</keyword>
<dbReference type="OrthoDB" id="300641at2759"/>
<dbReference type="PROSITE" id="PS50011">
    <property type="entry name" value="PROTEIN_KINASE_DOM"/>
    <property type="match status" value="1"/>
</dbReference>
<dbReference type="InterPro" id="IPR000719">
    <property type="entry name" value="Prot_kinase_dom"/>
</dbReference>
<dbReference type="InterPro" id="IPR011009">
    <property type="entry name" value="Kinase-like_dom_sf"/>
</dbReference>
<dbReference type="OMA" id="ANICKSC"/>
<dbReference type="PANTHER" id="PTHR45756">
    <property type="entry name" value="PALMITOYLTRANSFERASE"/>
    <property type="match status" value="1"/>
</dbReference>
<dbReference type="InterPro" id="IPR006212">
    <property type="entry name" value="Furin_repeat"/>
</dbReference>
<dbReference type="PANTHER" id="PTHR45756:SF1">
    <property type="entry name" value="PROTEIN KINASE DOMAIN CONTAINING PROTEIN"/>
    <property type="match status" value="1"/>
</dbReference>
<dbReference type="eggNOG" id="KOG3525">
    <property type="taxonomic scope" value="Eukaryota"/>
</dbReference>
<evidence type="ECO:0000313" key="3">
    <source>
        <dbReference type="EMBL" id="KCV71600.1"/>
    </source>
</evidence>
<dbReference type="PROSITE" id="PS00108">
    <property type="entry name" value="PROTEIN_KINASE_ST"/>
    <property type="match status" value="1"/>
</dbReference>
<dbReference type="eggNOG" id="KOG0595">
    <property type="taxonomic scope" value="Eukaryota"/>
</dbReference>